<dbReference type="EMBL" id="BARW01014706">
    <property type="protein sequence ID" value="GAI78984.1"/>
    <property type="molecule type" value="Genomic_DNA"/>
</dbReference>
<protein>
    <recommendedName>
        <fullName evidence="2">3-dehydroquinate dehydratase</fullName>
        <ecNumber evidence="2">4.2.1.10</ecNumber>
    </recommendedName>
</protein>
<proteinExistence type="predicted"/>
<sequence length="167" mass="19628">MKYNICVPIPIKFANILELKSIIAKSLRSDPNLIELRYDYIDDVQQITQGFLNELLAKVQLKIPVIFTFRNHKEGGKMKIDETIRFEILKTLVLSHPNYLDIEMNTEKRILGEIINLANQNDVNLIFSYHNFDKTPSYEIVSDQIKNFLDRLREEYGLDSQKMEKSF</sequence>
<dbReference type="Gene3D" id="3.20.20.70">
    <property type="entry name" value="Aldolase class I"/>
    <property type="match status" value="1"/>
</dbReference>
<evidence type="ECO:0000256" key="4">
    <source>
        <dbReference type="ARBA" id="ARBA00023270"/>
    </source>
</evidence>
<dbReference type="GO" id="GO:0003855">
    <property type="term" value="F:3-dehydroquinate dehydratase activity"/>
    <property type="evidence" value="ECO:0007669"/>
    <property type="project" value="UniProtKB-EC"/>
</dbReference>
<gene>
    <name evidence="5" type="ORF">S12H4_25996</name>
</gene>
<evidence type="ECO:0000256" key="2">
    <source>
        <dbReference type="ARBA" id="ARBA00012060"/>
    </source>
</evidence>
<dbReference type="InterPro" id="IPR050146">
    <property type="entry name" value="Type-I_3-dehydroquinase"/>
</dbReference>
<reference evidence="5" key="1">
    <citation type="journal article" date="2014" name="Front. Microbiol.">
        <title>High frequency of phylogenetically diverse reductive dehalogenase-homologous genes in deep subseafloor sedimentary metagenomes.</title>
        <authorList>
            <person name="Kawai M."/>
            <person name="Futagami T."/>
            <person name="Toyoda A."/>
            <person name="Takaki Y."/>
            <person name="Nishi S."/>
            <person name="Hori S."/>
            <person name="Arai W."/>
            <person name="Tsubouchi T."/>
            <person name="Morono Y."/>
            <person name="Uchiyama I."/>
            <person name="Ito T."/>
            <person name="Fujiyama A."/>
            <person name="Inagaki F."/>
            <person name="Takami H."/>
        </authorList>
    </citation>
    <scope>NUCLEOTIDE SEQUENCE</scope>
    <source>
        <strain evidence="5">Expedition CK06-06</strain>
    </source>
</reference>
<dbReference type="GO" id="GO:0046279">
    <property type="term" value="P:3,4-dihydroxybenzoate biosynthetic process"/>
    <property type="evidence" value="ECO:0007669"/>
    <property type="project" value="UniProtKB-ARBA"/>
</dbReference>
<comment type="caution">
    <text evidence="5">The sequence shown here is derived from an EMBL/GenBank/DDBJ whole genome shotgun (WGS) entry which is preliminary data.</text>
</comment>
<evidence type="ECO:0000313" key="5">
    <source>
        <dbReference type="EMBL" id="GAI78984.1"/>
    </source>
</evidence>
<dbReference type="Pfam" id="PF01487">
    <property type="entry name" value="DHquinase_I"/>
    <property type="match status" value="1"/>
</dbReference>
<evidence type="ECO:0000256" key="3">
    <source>
        <dbReference type="ARBA" id="ARBA00023239"/>
    </source>
</evidence>
<comment type="catalytic activity">
    <reaction evidence="1">
        <text>3-dehydroquinate = 3-dehydroshikimate + H2O</text>
        <dbReference type="Rhea" id="RHEA:21096"/>
        <dbReference type="ChEBI" id="CHEBI:15377"/>
        <dbReference type="ChEBI" id="CHEBI:16630"/>
        <dbReference type="ChEBI" id="CHEBI:32364"/>
        <dbReference type="EC" id="4.2.1.10"/>
    </reaction>
</comment>
<keyword evidence="3" id="KW-0456">Lyase</keyword>
<dbReference type="InterPro" id="IPR001381">
    <property type="entry name" value="DHquinase_I"/>
</dbReference>
<dbReference type="InterPro" id="IPR018508">
    <property type="entry name" value="3-dehydroquinate_DH_AS"/>
</dbReference>
<accession>X1TG51</accession>
<keyword evidence="4" id="KW-0704">Schiff base</keyword>
<dbReference type="PANTHER" id="PTHR43699">
    <property type="entry name" value="3-DEHYDROQUINATE DEHYDRATASE"/>
    <property type="match status" value="1"/>
</dbReference>
<organism evidence="5">
    <name type="scientific">marine sediment metagenome</name>
    <dbReference type="NCBI Taxonomy" id="412755"/>
    <lineage>
        <taxon>unclassified sequences</taxon>
        <taxon>metagenomes</taxon>
        <taxon>ecological metagenomes</taxon>
    </lineage>
</organism>
<dbReference type="EC" id="4.2.1.10" evidence="2"/>
<name>X1TG51_9ZZZZ</name>
<dbReference type="PANTHER" id="PTHR43699:SF1">
    <property type="entry name" value="3-DEHYDROQUINATE DEHYDRATASE"/>
    <property type="match status" value="1"/>
</dbReference>
<dbReference type="PROSITE" id="PS01028">
    <property type="entry name" value="DEHYDROQUINASE_I"/>
    <property type="match status" value="1"/>
</dbReference>
<dbReference type="InterPro" id="IPR013785">
    <property type="entry name" value="Aldolase_TIM"/>
</dbReference>
<evidence type="ECO:0000256" key="1">
    <source>
        <dbReference type="ARBA" id="ARBA00001864"/>
    </source>
</evidence>
<dbReference type="SUPFAM" id="SSF51569">
    <property type="entry name" value="Aldolase"/>
    <property type="match status" value="1"/>
</dbReference>
<dbReference type="CDD" id="cd00502">
    <property type="entry name" value="DHQase_I"/>
    <property type="match status" value="1"/>
</dbReference>
<dbReference type="AlphaFoldDB" id="X1TG51"/>